<reference evidence="1 2" key="1">
    <citation type="journal article" date="2024" name="Chem. Sci.">
        <title>Discovery of megapolipeptins by genome mining of a Burkholderiales bacteria collection.</title>
        <authorList>
            <person name="Paulo B.S."/>
            <person name="Recchia M.J.J."/>
            <person name="Lee S."/>
            <person name="Fergusson C.H."/>
            <person name="Romanowski S.B."/>
            <person name="Hernandez A."/>
            <person name="Krull N."/>
            <person name="Liu D.Y."/>
            <person name="Cavanagh H."/>
            <person name="Bos A."/>
            <person name="Gray C.A."/>
            <person name="Murphy B.T."/>
            <person name="Linington R.G."/>
            <person name="Eustaquio A.S."/>
        </authorList>
    </citation>
    <scope>NUCLEOTIDE SEQUENCE [LARGE SCALE GENOMIC DNA]</scope>
    <source>
        <strain evidence="1 2">RL17-374-BIF-D</strain>
    </source>
</reference>
<dbReference type="Pfam" id="PF12086">
    <property type="entry name" value="DUF3563"/>
    <property type="match status" value="1"/>
</dbReference>
<proteinExistence type="predicted"/>
<name>A0ABW9CE10_9BURK</name>
<sequence>MFVYLLLCLEKALDRAENSRRDAYLSSAVDMEELERRMRAMETDRRYE</sequence>
<dbReference type="RefSeq" id="WP_187603690.1">
    <property type="nucleotide sequence ID" value="NZ_JAQQDB010000001.1"/>
</dbReference>
<comment type="caution">
    <text evidence="1">The sequence shown here is derived from an EMBL/GenBank/DDBJ whole genome shotgun (WGS) entry which is preliminary data.</text>
</comment>
<dbReference type="InterPro" id="IPR021946">
    <property type="entry name" value="DUF3563"/>
</dbReference>
<dbReference type="EMBL" id="JAQQDB010000001">
    <property type="protein sequence ID" value="MFM0516117.1"/>
    <property type="molecule type" value="Genomic_DNA"/>
</dbReference>
<organism evidence="1 2">
    <name type="scientific">Caballeronia jiangsuensis</name>
    <dbReference type="NCBI Taxonomy" id="1458357"/>
    <lineage>
        <taxon>Bacteria</taxon>
        <taxon>Pseudomonadati</taxon>
        <taxon>Pseudomonadota</taxon>
        <taxon>Betaproteobacteria</taxon>
        <taxon>Burkholderiales</taxon>
        <taxon>Burkholderiaceae</taxon>
        <taxon>Caballeronia</taxon>
    </lineage>
</organism>
<accession>A0ABW9CE10</accession>
<protein>
    <submittedName>
        <fullName evidence="1">DUF3563 family protein</fullName>
    </submittedName>
</protein>
<evidence type="ECO:0000313" key="1">
    <source>
        <dbReference type="EMBL" id="MFM0516117.1"/>
    </source>
</evidence>
<evidence type="ECO:0000313" key="2">
    <source>
        <dbReference type="Proteomes" id="UP001629462"/>
    </source>
</evidence>
<keyword evidence="2" id="KW-1185">Reference proteome</keyword>
<gene>
    <name evidence="1" type="ORF">PQR08_01700</name>
</gene>
<dbReference type="Proteomes" id="UP001629462">
    <property type="component" value="Unassembled WGS sequence"/>
</dbReference>